<feature type="transmembrane region" description="Helical" evidence="1">
    <location>
        <begin position="386"/>
        <end position="406"/>
    </location>
</feature>
<reference evidence="2" key="1">
    <citation type="submission" date="2021-04" db="EMBL/GenBank/DDBJ databases">
        <title>Oceanospirillales bacteria with DddD are important DMSP degraders in coastal seawater.</title>
        <authorList>
            <person name="Liu J."/>
        </authorList>
    </citation>
    <scope>NUCLEOTIDE SEQUENCE</scope>
    <source>
        <strain evidence="2">D13-1</strain>
    </source>
</reference>
<feature type="transmembrane region" description="Helical" evidence="1">
    <location>
        <begin position="337"/>
        <end position="355"/>
    </location>
</feature>
<feature type="transmembrane region" description="Helical" evidence="1">
    <location>
        <begin position="125"/>
        <end position="149"/>
    </location>
</feature>
<feature type="transmembrane region" description="Helical" evidence="1">
    <location>
        <begin position="6"/>
        <end position="25"/>
    </location>
</feature>
<sequence length="481" mass="51304">MSRLSIRQSAAALALFIVVAGTVGFEFYQQRAFMLLASGALVVYFVTSLTRLNRDLRVLLLGVLLGVAAMRLLGLDIDAALFEGAARACLFASFLAALGMLRHAAQGSSLIGKVGDIVGGVKPSWRYLLLNGGGQFLSALLAAGALNILSTAVHRGNQGDTAVQRPDMRLLRERRMITAVLRGHCMAQSWAPTSMFVALMLAMVPGLQWRLLLPYCAAMALLSLLLGWVLDQLLCSRHRPVASPVDAPMQPMSAGKVALFPLLAPLLVLFSVLCGLTFGLVLWLDVRFVIAVVIGFPLFSIAWSLLQQRDLPSCPAGLAEAFRSQLFDGFSSQYNEIGLMGSSVFIGVLVASRISPEQIDAVLATGIFSPVGLVIAAAWSIPVLGLLGVNPMVTVTIVAGLSNYIVQVHFPVVVFAVALLGAWCVTAGLSPFAQPVLIVSRNIMRGPGQVGFAWNGLYSLAVMLILTLWVYWEAAVAGSVL</sequence>
<name>A0ABY5HJ63_9GAMM</name>
<gene>
    <name evidence="2" type="ORF">KDW95_01675</name>
</gene>
<feature type="transmembrane region" description="Helical" evidence="1">
    <location>
        <begin position="288"/>
        <end position="306"/>
    </location>
</feature>
<evidence type="ECO:0000313" key="3">
    <source>
        <dbReference type="Proteomes" id="UP001058461"/>
    </source>
</evidence>
<keyword evidence="1" id="KW-0812">Transmembrane</keyword>
<protein>
    <submittedName>
        <fullName evidence="2">Uncharacterized protein</fullName>
    </submittedName>
</protein>
<dbReference type="Proteomes" id="UP001058461">
    <property type="component" value="Chromosome"/>
</dbReference>
<keyword evidence="3" id="KW-1185">Reference proteome</keyword>
<evidence type="ECO:0000313" key="2">
    <source>
        <dbReference type="EMBL" id="UTW12420.1"/>
    </source>
</evidence>
<organism evidence="2 3">
    <name type="scientific">Marinobacterium rhizophilum</name>
    <dbReference type="NCBI Taxonomy" id="420402"/>
    <lineage>
        <taxon>Bacteria</taxon>
        <taxon>Pseudomonadati</taxon>
        <taxon>Pseudomonadota</taxon>
        <taxon>Gammaproteobacteria</taxon>
        <taxon>Oceanospirillales</taxon>
        <taxon>Oceanospirillaceae</taxon>
        <taxon>Marinobacterium</taxon>
    </lineage>
</organism>
<feature type="transmembrane region" description="Helical" evidence="1">
    <location>
        <begin position="257"/>
        <end position="282"/>
    </location>
</feature>
<dbReference type="EMBL" id="CP073347">
    <property type="protein sequence ID" value="UTW12420.1"/>
    <property type="molecule type" value="Genomic_DNA"/>
</dbReference>
<proteinExistence type="predicted"/>
<feature type="transmembrane region" description="Helical" evidence="1">
    <location>
        <begin position="361"/>
        <end position="379"/>
    </location>
</feature>
<feature type="transmembrane region" description="Helical" evidence="1">
    <location>
        <begin position="452"/>
        <end position="472"/>
    </location>
</feature>
<accession>A0ABY5HJ63</accession>
<feature type="transmembrane region" description="Helical" evidence="1">
    <location>
        <begin position="412"/>
        <end position="432"/>
    </location>
</feature>
<keyword evidence="1" id="KW-1133">Transmembrane helix</keyword>
<feature type="transmembrane region" description="Helical" evidence="1">
    <location>
        <begin position="209"/>
        <end position="230"/>
    </location>
</feature>
<feature type="transmembrane region" description="Helical" evidence="1">
    <location>
        <begin position="32"/>
        <end position="50"/>
    </location>
</feature>
<feature type="transmembrane region" description="Helical" evidence="1">
    <location>
        <begin position="85"/>
        <end position="105"/>
    </location>
</feature>
<dbReference type="RefSeq" id="WP_255854497.1">
    <property type="nucleotide sequence ID" value="NZ_CP073347.1"/>
</dbReference>
<evidence type="ECO:0000256" key="1">
    <source>
        <dbReference type="SAM" id="Phobius"/>
    </source>
</evidence>
<feature type="transmembrane region" description="Helical" evidence="1">
    <location>
        <begin position="56"/>
        <end position="73"/>
    </location>
</feature>
<keyword evidence="1" id="KW-0472">Membrane</keyword>
<feature type="transmembrane region" description="Helical" evidence="1">
    <location>
        <begin position="179"/>
        <end position="203"/>
    </location>
</feature>